<feature type="region of interest" description="Disordered" evidence="1">
    <location>
        <begin position="317"/>
        <end position="381"/>
    </location>
</feature>
<dbReference type="AlphaFoldDB" id="A0A158P5Z4"/>
<evidence type="ECO:0000256" key="1">
    <source>
        <dbReference type="SAM" id="MobiDB-lite"/>
    </source>
</evidence>
<feature type="region of interest" description="Disordered" evidence="1">
    <location>
        <begin position="1"/>
        <end position="130"/>
    </location>
</feature>
<feature type="compositionally biased region" description="Basic residues" evidence="1">
    <location>
        <begin position="336"/>
        <end position="351"/>
    </location>
</feature>
<reference evidence="3" key="2">
    <citation type="submission" date="2016-04" db="UniProtKB">
        <authorList>
            <consortium name="WormBaseParasite"/>
        </authorList>
    </citation>
    <scope>IDENTIFICATION</scope>
</reference>
<organism evidence="2 3">
    <name type="scientific">Angiostrongylus cantonensis</name>
    <name type="common">Rat lungworm</name>
    <dbReference type="NCBI Taxonomy" id="6313"/>
    <lineage>
        <taxon>Eukaryota</taxon>
        <taxon>Metazoa</taxon>
        <taxon>Ecdysozoa</taxon>
        <taxon>Nematoda</taxon>
        <taxon>Chromadorea</taxon>
        <taxon>Rhabditida</taxon>
        <taxon>Rhabditina</taxon>
        <taxon>Rhabditomorpha</taxon>
        <taxon>Strongyloidea</taxon>
        <taxon>Metastrongylidae</taxon>
        <taxon>Angiostrongylus</taxon>
    </lineage>
</organism>
<evidence type="ECO:0000313" key="3">
    <source>
        <dbReference type="WBParaSite" id="ACAC_0000038701-mRNA-1"/>
    </source>
</evidence>
<feature type="compositionally biased region" description="Low complexity" evidence="1">
    <location>
        <begin position="1"/>
        <end position="10"/>
    </location>
</feature>
<protein>
    <submittedName>
        <fullName evidence="3">Ribosomal RNA-processing protein 14/surfeit locus protein 6 C-terminal domain-containing protein</fullName>
    </submittedName>
</protein>
<proteinExistence type="predicted"/>
<feature type="compositionally biased region" description="Basic and acidic residues" evidence="1">
    <location>
        <begin position="317"/>
        <end position="335"/>
    </location>
</feature>
<keyword evidence="2" id="KW-1185">Reference proteome</keyword>
<feature type="region of interest" description="Disordered" evidence="1">
    <location>
        <begin position="260"/>
        <end position="281"/>
    </location>
</feature>
<reference evidence="2" key="1">
    <citation type="submission" date="2012-09" db="EMBL/GenBank/DDBJ databases">
        <authorList>
            <person name="Martin A.A."/>
        </authorList>
    </citation>
    <scope>NUCLEOTIDE SEQUENCE</scope>
</reference>
<accession>A0A158P5Z4</accession>
<feature type="compositionally biased region" description="Basic and acidic residues" evidence="1">
    <location>
        <begin position="88"/>
        <end position="100"/>
    </location>
</feature>
<feature type="compositionally biased region" description="Low complexity" evidence="1">
    <location>
        <begin position="115"/>
        <end position="129"/>
    </location>
</feature>
<sequence>MSSPLLTASPTAPPSAPSSTKQPAFDDACFKTPLPFNRKPRRGRGATSTTGGTRPNGYHSSGSTRGGRVGRPSGALSLPMYASVESTNEAKEVVHCDGEKPSTSTNTIKEEAVENNSNPGPSPKPSESSTNKLPFVEEMIFDEYSLLLFTHLSDAQLFERELETVRAREELEKKRIAAEKAARIEKLKKKIRARKVDEFQQYFHLGTFSFPNLEVNYFVRIGGVESPLLKIQQLSPRVSVPAYRHSRLIEKAARLQRKRLRSQKREKLRRERRSQRSALKKTIREAKALQKAAGATGRVVVVDKELKKQWKALQAADSRRREEKARKRVEHEVRKEARRAKRDKKRGRKRRNDPNKATAAKKGKDTAAAGGGLGGPVSSTTASLLGTLLAVPDM</sequence>
<feature type="compositionally biased region" description="Basic residues" evidence="1">
    <location>
        <begin position="270"/>
        <end position="281"/>
    </location>
</feature>
<dbReference type="Proteomes" id="UP000035642">
    <property type="component" value="Unassembled WGS sequence"/>
</dbReference>
<name>A0A158P5Z4_ANGCA</name>
<dbReference type="WBParaSite" id="ACAC_0000038701-mRNA-1">
    <property type="protein sequence ID" value="ACAC_0000038701-mRNA-1"/>
    <property type="gene ID" value="ACAC_0000038701"/>
</dbReference>
<dbReference type="STRING" id="6313.A0A158P5Z4"/>
<evidence type="ECO:0000313" key="2">
    <source>
        <dbReference type="Proteomes" id="UP000035642"/>
    </source>
</evidence>